<dbReference type="EMBL" id="BNEA01000015">
    <property type="protein sequence ID" value="GHI54596.1"/>
    <property type="molecule type" value="Genomic_DNA"/>
</dbReference>
<reference evidence="3" key="1">
    <citation type="submission" date="2023-07" db="EMBL/GenBank/DDBJ databases">
        <title>Whole genome shotgun sequence of Streptomyces achromogenes subsp. rubradiris NBRC 14000.</title>
        <authorList>
            <person name="Komaki H."/>
            <person name="Tamura T."/>
        </authorList>
    </citation>
    <scope>NUCLEOTIDE SEQUENCE [LARGE SCALE GENOMIC DNA]</scope>
    <source>
        <strain evidence="3">NBRC 14000</strain>
    </source>
</reference>
<sequence length="139" mass="14325">MNKAEGGLMFRSTAVRGLLAALASVLLALQLRAGAENFASAHTFGQTLLKAETGIVPSALSARAGADTVRAPGSPDAPLGTPHLRDRHRGQAAGWPEESILDSGRGAGEAPSGPPDGTRHSSPRATRTHTPAVLQVFRC</sequence>
<feature type="region of interest" description="Disordered" evidence="1">
    <location>
        <begin position="64"/>
        <end position="131"/>
    </location>
</feature>
<protein>
    <submittedName>
        <fullName evidence="2">Uncharacterized protein</fullName>
    </submittedName>
</protein>
<organism evidence="2 3">
    <name type="scientific">Streptomyces rubradiris</name>
    <name type="common">Streptomyces achromogenes subsp. rubradiris</name>
    <dbReference type="NCBI Taxonomy" id="285531"/>
    <lineage>
        <taxon>Bacteria</taxon>
        <taxon>Bacillati</taxon>
        <taxon>Actinomycetota</taxon>
        <taxon>Actinomycetes</taxon>
        <taxon>Kitasatosporales</taxon>
        <taxon>Streptomycetaceae</taxon>
        <taxon>Streptomyces</taxon>
    </lineage>
</organism>
<dbReference type="Proteomes" id="UP000646738">
    <property type="component" value="Unassembled WGS sequence"/>
</dbReference>
<evidence type="ECO:0000313" key="2">
    <source>
        <dbReference type="EMBL" id="GHI54596.1"/>
    </source>
</evidence>
<proteinExistence type="predicted"/>
<comment type="caution">
    <text evidence="2">The sequence shown here is derived from an EMBL/GenBank/DDBJ whole genome shotgun (WGS) entry which is preliminary data.</text>
</comment>
<name>A0ABQ3RFH9_STRRR</name>
<evidence type="ECO:0000313" key="3">
    <source>
        <dbReference type="Proteomes" id="UP000646738"/>
    </source>
</evidence>
<accession>A0ABQ3RFH9</accession>
<gene>
    <name evidence="2" type="ORF">Srubr_44420</name>
</gene>
<evidence type="ECO:0000256" key="1">
    <source>
        <dbReference type="SAM" id="MobiDB-lite"/>
    </source>
</evidence>
<keyword evidence="3" id="KW-1185">Reference proteome</keyword>